<feature type="active site" description="Nucleophile" evidence="17">
    <location>
        <position position="88"/>
    </location>
</feature>
<evidence type="ECO:0000256" key="15">
    <source>
        <dbReference type="ARBA" id="ARBA00047838"/>
    </source>
</evidence>
<evidence type="ECO:0000256" key="9">
    <source>
        <dbReference type="ARBA" id="ARBA00023102"/>
    </source>
</evidence>
<evidence type="ECO:0000256" key="11">
    <source>
        <dbReference type="ARBA" id="ARBA00025299"/>
    </source>
</evidence>
<dbReference type="Pfam" id="PF00117">
    <property type="entry name" value="GATase"/>
    <property type="match status" value="1"/>
</dbReference>
<dbReference type="GO" id="GO:0000105">
    <property type="term" value="P:L-histidine biosynthetic process"/>
    <property type="evidence" value="ECO:0007669"/>
    <property type="project" value="UniProtKB-UniPathway"/>
</dbReference>
<evidence type="ECO:0000313" key="20">
    <source>
        <dbReference type="Proteomes" id="UP000184501"/>
    </source>
</evidence>
<dbReference type="SUPFAM" id="SSF52317">
    <property type="entry name" value="Class I glutamine amidotransferase-like"/>
    <property type="match status" value="1"/>
</dbReference>
<evidence type="ECO:0000256" key="8">
    <source>
        <dbReference type="ARBA" id="ARBA00022962"/>
    </source>
</evidence>
<keyword evidence="8" id="KW-0315">Glutamine amidotransferase</keyword>
<protein>
    <recommendedName>
        <fullName evidence="5">Imidazole glycerol phosphate synthase subunit HisH</fullName>
        <ecNumber evidence="4">3.5.1.2</ecNumber>
        <ecNumber evidence="3">4.3.2.10</ecNumber>
    </recommendedName>
    <alternativeName>
        <fullName evidence="12">IGP synthase glutaminase subunit</fullName>
    </alternativeName>
    <alternativeName>
        <fullName evidence="13">IGP synthase subunit HisH</fullName>
    </alternativeName>
    <alternativeName>
        <fullName evidence="14">ImGP synthase subunit HisH</fullName>
    </alternativeName>
</protein>
<name>A0A1M5PXC4_STRHI</name>
<evidence type="ECO:0000256" key="5">
    <source>
        <dbReference type="ARBA" id="ARBA00016320"/>
    </source>
</evidence>
<dbReference type="PIRSF" id="PIRSF000495">
    <property type="entry name" value="Amidotransf_hisH"/>
    <property type="match status" value="1"/>
</dbReference>
<dbReference type="PROSITE" id="PS51273">
    <property type="entry name" value="GATASE_TYPE_1"/>
    <property type="match status" value="1"/>
</dbReference>
<dbReference type="Proteomes" id="UP000184501">
    <property type="component" value="Unassembled WGS sequence"/>
</dbReference>
<keyword evidence="20" id="KW-1185">Reference proteome</keyword>
<feature type="domain" description="Glutamine amidotransferase" evidence="18">
    <location>
        <begin position="12"/>
        <end position="195"/>
    </location>
</feature>
<dbReference type="NCBIfam" id="TIGR01855">
    <property type="entry name" value="IMP_synth_hisH"/>
    <property type="match status" value="1"/>
</dbReference>
<evidence type="ECO:0000256" key="13">
    <source>
        <dbReference type="ARBA" id="ARBA00031411"/>
    </source>
</evidence>
<accession>A0A1M5PXC4</accession>
<evidence type="ECO:0000256" key="12">
    <source>
        <dbReference type="ARBA" id="ARBA00030129"/>
    </source>
</evidence>
<sequence length="219" mass="24205">MRPGGGSDIVGVIDYRTGNSQSVVHALSHLGIPNRLVAAPEEADGVGRVILPGVGAAGTTMRVLRSRGWPEWLAQRVLVERTPFLGICVGMQVLFEHSAEQDTECLGWLPGHVVPFVWSRTVRVPQMGWNRVRPRRRHAFVSEMPEGGYFYFVNSFYVVPNQNDDVAGRTEYGETFCSMTAHRNIVGCQFHVEKSGPLGLRLLVRFASLTSEELCSPPA</sequence>
<proteinExistence type="predicted"/>
<dbReference type="AlphaFoldDB" id="A0A1M5PXC4"/>
<feature type="active site" evidence="17">
    <location>
        <position position="191"/>
    </location>
</feature>
<evidence type="ECO:0000256" key="7">
    <source>
        <dbReference type="ARBA" id="ARBA00022801"/>
    </source>
</evidence>
<evidence type="ECO:0000256" key="10">
    <source>
        <dbReference type="ARBA" id="ARBA00023239"/>
    </source>
</evidence>
<keyword evidence="6" id="KW-0028">Amino-acid biosynthesis</keyword>
<evidence type="ECO:0000256" key="14">
    <source>
        <dbReference type="ARBA" id="ARBA00032399"/>
    </source>
</evidence>
<comment type="function">
    <text evidence="11">IGPS catalyzes the conversion of PRFAR and glutamine to IGP, AICAR and glutamate. The HisH subunit catalyzes the hydrolysis of glutamine to glutamate and ammonia as part of the synthesis of IGP and AICAR. The resulting ammonia molecule is channeled to the active site of HisF.</text>
</comment>
<dbReference type="GO" id="GO:0004359">
    <property type="term" value="F:glutaminase activity"/>
    <property type="evidence" value="ECO:0007669"/>
    <property type="project" value="UniProtKB-EC"/>
</dbReference>
<dbReference type="InterPro" id="IPR017926">
    <property type="entry name" value="GATASE"/>
</dbReference>
<dbReference type="EC" id="4.3.2.10" evidence="3"/>
<evidence type="ECO:0000256" key="4">
    <source>
        <dbReference type="ARBA" id="ARBA00012918"/>
    </source>
</evidence>
<reference evidence="19 20" key="1">
    <citation type="submission" date="2016-11" db="EMBL/GenBank/DDBJ databases">
        <authorList>
            <person name="Jaros S."/>
            <person name="Januszkiewicz K."/>
            <person name="Wedrychowicz H."/>
        </authorList>
    </citation>
    <scope>NUCLEOTIDE SEQUENCE [LARGE SCALE GENOMIC DNA]</scope>
    <source>
        <strain evidence="19 20">DSM 44523</strain>
    </source>
</reference>
<dbReference type="STRING" id="2017.SAMN05444320_12037"/>
<dbReference type="EMBL" id="FQVN01000020">
    <property type="protein sequence ID" value="SHH06454.1"/>
    <property type="molecule type" value="Genomic_DNA"/>
</dbReference>
<evidence type="ECO:0000259" key="18">
    <source>
        <dbReference type="Pfam" id="PF00117"/>
    </source>
</evidence>
<evidence type="ECO:0000256" key="16">
    <source>
        <dbReference type="ARBA" id="ARBA00049534"/>
    </source>
</evidence>
<evidence type="ECO:0000313" key="19">
    <source>
        <dbReference type="EMBL" id="SHH06454.1"/>
    </source>
</evidence>
<dbReference type="Gene3D" id="3.40.50.880">
    <property type="match status" value="1"/>
</dbReference>
<dbReference type="InterPro" id="IPR029062">
    <property type="entry name" value="Class_I_gatase-like"/>
</dbReference>
<dbReference type="GO" id="GO:0016829">
    <property type="term" value="F:lyase activity"/>
    <property type="evidence" value="ECO:0007669"/>
    <property type="project" value="UniProtKB-KW"/>
</dbReference>
<dbReference type="PANTHER" id="PTHR42701">
    <property type="entry name" value="IMIDAZOLE GLYCEROL PHOSPHATE SYNTHASE SUBUNIT HISH"/>
    <property type="match status" value="1"/>
</dbReference>
<keyword evidence="10" id="KW-0456">Lyase</keyword>
<comment type="catalytic activity">
    <reaction evidence="16">
        <text>L-glutamine + H2O = L-glutamate + NH4(+)</text>
        <dbReference type="Rhea" id="RHEA:15889"/>
        <dbReference type="ChEBI" id="CHEBI:15377"/>
        <dbReference type="ChEBI" id="CHEBI:28938"/>
        <dbReference type="ChEBI" id="CHEBI:29985"/>
        <dbReference type="ChEBI" id="CHEBI:58359"/>
        <dbReference type="EC" id="3.5.1.2"/>
    </reaction>
</comment>
<gene>
    <name evidence="19" type="ORF">SAMN05444320_12037</name>
</gene>
<dbReference type="UniPathway" id="UPA00031">
    <property type="reaction ID" value="UER00010"/>
</dbReference>
<feature type="active site" evidence="17">
    <location>
        <position position="193"/>
    </location>
</feature>
<keyword evidence="9" id="KW-0368">Histidine biosynthesis</keyword>
<comment type="subunit">
    <text evidence="2">Heterodimer of HisH and HisF.</text>
</comment>
<evidence type="ECO:0000256" key="2">
    <source>
        <dbReference type="ARBA" id="ARBA00011152"/>
    </source>
</evidence>
<evidence type="ECO:0000256" key="3">
    <source>
        <dbReference type="ARBA" id="ARBA00012809"/>
    </source>
</evidence>
<comment type="catalytic activity">
    <reaction evidence="15">
        <text>5-[(5-phospho-1-deoxy-D-ribulos-1-ylimino)methylamino]-1-(5-phospho-beta-D-ribosyl)imidazole-4-carboxamide + L-glutamine = D-erythro-1-(imidazol-4-yl)glycerol 3-phosphate + 5-amino-1-(5-phospho-beta-D-ribosyl)imidazole-4-carboxamide + L-glutamate + H(+)</text>
        <dbReference type="Rhea" id="RHEA:24793"/>
        <dbReference type="ChEBI" id="CHEBI:15378"/>
        <dbReference type="ChEBI" id="CHEBI:29985"/>
        <dbReference type="ChEBI" id="CHEBI:58278"/>
        <dbReference type="ChEBI" id="CHEBI:58359"/>
        <dbReference type="ChEBI" id="CHEBI:58475"/>
        <dbReference type="ChEBI" id="CHEBI:58525"/>
        <dbReference type="EC" id="4.3.2.10"/>
    </reaction>
</comment>
<dbReference type="PANTHER" id="PTHR42701:SF1">
    <property type="entry name" value="IMIDAZOLE GLYCEROL PHOSPHATE SYNTHASE SUBUNIT HISH"/>
    <property type="match status" value="1"/>
</dbReference>
<evidence type="ECO:0000256" key="6">
    <source>
        <dbReference type="ARBA" id="ARBA00022605"/>
    </source>
</evidence>
<dbReference type="InterPro" id="IPR010139">
    <property type="entry name" value="Imidazole-glycPsynth_HisH"/>
</dbReference>
<dbReference type="CDD" id="cd01748">
    <property type="entry name" value="GATase1_IGP_Synthase"/>
    <property type="match status" value="1"/>
</dbReference>
<organism evidence="19 20">
    <name type="scientific">Streptoalloteichus hindustanus</name>
    <dbReference type="NCBI Taxonomy" id="2017"/>
    <lineage>
        <taxon>Bacteria</taxon>
        <taxon>Bacillati</taxon>
        <taxon>Actinomycetota</taxon>
        <taxon>Actinomycetes</taxon>
        <taxon>Pseudonocardiales</taxon>
        <taxon>Pseudonocardiaceae</taxon>
        <taxon>Streptoalloteichus</taxon>
    </lineage>
</organism>
<evidence type="ECO:0000256" key="17">
    <source>
        <dbReference type="PIRSR" id="PIRSR000495-1"/>
    </source>
</evidence>
<dbReference type="GO" id="GO:0000107">
    <property type="term" value="F:imidazoleglycerol-phosphate synthase activity"/>
    <property type="evidence" value="ECO:0007669"/>
    <property type="project" value="RHEA"/>
</dbReference>
<dbReference type="EC" id="3.5.1.2" evidence="4"/>
<evidence type="ECO:0000256" key="1">
    <source>
        <dbReference type="ARBA" id="ARBA00005091"/>
    </source>
</evidence>
<comment type="pathway">
    <text evidence="1">Amino-acid biosynthesis; L-histidine biosynthesis; L-histidine from 5-phospho-alpha-D-ribose 1-diphosphate: step 5/9.</text>
</comment>
<keyword evidence="7" id="KW-0378">Hydrolase</keyword>